<dbReference type="EMBL" id="JAJSOF020000015">
    <property type="protein sequence ID" value="KAJ4441819.1"/>
    <property type="molecule type" value="Genomic_DNA"/>
</dbReference>
<keyword evidence="2" id="KW-1185">Reference proteome</keyword>
<proteinExistence type="predicted"/>
<evidence type="ECO:0000313" key="2">
    <source>
        <dbReference type="Proteomes" id="UP001148838"/>
    </source>
</evidence>
<evidence type="ECO:0000313" key="1">
    <source>
        <dbReference type="EMBL" id="KAJ4441819.1"/>
    </source>
</evidence>
<comment type="caution">
    <text evidence="1">The sequence shown here is derived from an EMBL/GenBank/DDBJ whole genome shotgun (WGS) entry which is preliminary data.</text>
</comment>
<name>A0ABQ8T5Q3_PERAM</name>
<reference evidence="1 2" key="1">
    <citation type="journal article" date="2022" name="Allergy">
        <title>Genome assembly and annotation of Periplaneta americana reveal a comprehensive cockroach allergen profile.</title>
        <authorList>
            <person name="Wang L."/>
            <person name="Xiong Q."/>
            <person name="Saelim N."/>
            <person name="Wang L."/>
            <person name="Nong W."/>
            <person name="Wan A.T."/>
            <person name="Shi M."/>
            <person name="Liu X."/>
            <person name="Cao Q."/>
            <person name="Hui J.H.L."/>
            <person name="Sookrung N."/>
            <person name="Leung T.F."/>
            <person name="Tungtrongchitr A."/>
            <person name="Tsui S.K.W."/>
        </authorList>
    </citation>
    <scope>NUCLEOTIDE SEQUENCE [LARGE SCALE GENOMIC DNA]</scope>
    <source>
        <strain evidence="1">PWHHKU_190912</strain>
    </source>
</reference>
<gene>
    <name evidence="1" type="ORF">ANN_11678</name>
</gene>
<protein>
    <submittedName>
        <fullName evidence="1">Uncharacterized protein</fullName>
    </submittedName>
</protein>
<organism evidence="1 2">
    <name type="scientific">Periplaneta americana</name>
    <name type="common">American cockroach</name>
    <name type="synonym">Blatta americana</name>
    <dbReference type="NCBI Taxonomy" id="6978"/>
    <lineage>
        <taxon>Eukaryota</taxon>
        <taxon>Metazoa</taxon>
        <taxon>Ecdysozoa</taxon>
        <taxon>Arthropoda</taxon>
        <taxon>Hexapoda</taxon>
        <taxon>Insecta</taxon>
        <taxon>Pterygota</taxon>
        <taxon>Neoptera</taxon>
        <taxon>Polyneoptera</taxon>
        <taxon>Dictyoptera</taxon>
        <taxon>Blattodea</taxon>
        <taxon>Blattoidea</taxon>
        <taxon>Blattidae</taxon>
        <taxon>Blattinae</taxon>
        <taxon>Periplaneta</taxon>
    </lineage>
</organism>
<sequence length="298" mass="34533">MQYGNNVSLEGTELHALYSSPDIIPNIKFRRLRWGVHVAPFSSDLRFSYFLVFLYRFSSFLFFLLYSYPISSSFLSFVCYLLYCDSDVRIEFTTSVPQESRSRGARRTARGGVVGKGAYTRGRLRAQLLLNALNGKRTFRLFENIRRPEFECSGPQLEGPEFECSGPQLEGPEFEYSELSLRLRHSTRHLTPIVGEDDHFFSRLFNVDGISENKMVLGDITARIRHKLPDIRFTVKANLKTLNVPDLLTTNYYLVTAELKPLKRHMFRRNDETDQQQSGHIPNILLSFWRIQLPSNLI</sequence>
<accession>A0ABQ8T5Q3</accession>
<dbReference type="Proteomes" id="UP001148838">
    <property type="component" value="Unassembled WGS sequence"/>
</dbReference>